<evidence type="ECO:0000256" key="4">
    <source>
        <dbReference type="ARBA" id="ARBA00022692"/>
    </source>
</evidence>
<dbReference type="InterPro" id="IPR035973">
    <property type="entry name" value="Cyt_c_oxidase_su3-like_sf"/>
</dbReference>
<evidence type="ECO:0000313" key="11">
    <source>
        <dbReference type="EMBL" id="QOW07446.1"/>
    </source>
</evidence>
<feature type="transmembrane region" description="Helical" evidence="9">
    <location>
        <begin position="200"/>
        <end position="221"/>
    </location>
</feature>
<comment type="subcellular location">
    <subcellularLocation>
        <location evidence="1">Membrane</location>
        <topology evidence="1">Multi-pass membrane protein</topology>
    </subcellularLocation>
</comment>
<reference evidence="11" key="1">
    <citation type="journal article" date="2020" name="bioRxiv">
        <title>First genome of Labyrinthula, an opportunistic seagrass pathogen, reveals novel insight into marine protist phylogeny, ecology and CAZyme cell-wall degradation.</title>
        <authorList>
            <person name="Tan M.H."/>
            <person name="Loke S."/>
            <person name="Croft L.J."/>
            <person name="Gleason F.H."/>
            <person name="Lange L."/>
            <person name="Pilgaard B."/>
            <person name="Trevathan-Tackett S.M."/>
        </authorList>
    </citation>
    <scope>NUCLEOTIDE SEQUENCE</scope>
    <source>
        <strain evidence="11">SR_Ha_C</strain>
    </source>
</reference>
<dbReference type="GO" id="GO:0031090">
    <property type="term" value="C:organelle membrane"/>
    <property type="evidence" value="ECO:0007669"/>
    <property type="project" value="UniProtKB-ARBA"/>
</dbReference>
<dbReference type="InterPro" id="IPR013833">
    <property type="entry name" value="Cyt_c_oxidase_su3_a-hlx"/>
</dbReference>
<name>A0A7S6U9R6_9STRA</name>
<dbReference type="FunFam" id="1.10.287.70:FF:000082">
    <property type="entry name" value="Cytochrome c oxidase subunit 3"/>
    <property type="match status" value="1"/>
</dbReference>
<organism evidence="11">
    <name type="scientific">Labyrinthula sp</name>
    <dbReference type="NCBI Taxonomy" id="1678526"/>
    <lineage>
        <taxon>Eukaryota</taxon>
        <taxon>Sar</taxon>
        <taxon>Stramenopiles</taxon>
        <taxon>Bigyra</taxon>
        <taxon>Labyrinthulomycetes</taxon>
        <taxon>Labyrinthulida</taxon>
        <taxon>Labyrinthulaceae</taxon>
        <taxon>Labyrinthula</taxon>
    </lineage>
</organism>
<dbReference type="EMBL" id="MT267870">
    <property type="protein sequence ID" value="QOW07446.1"/>
    <property type="molecule type" value="Genomic_DNA"/>
</dbReference>
<dbReference type="CDD" id="cd01665">
    <property type="entry name" value="Cyt_c_Oxidase_III"/>
    <property type="match status" value="1"/>
</dbReference>
<evidence type="ECO:0000256" key="7">
    <source>
        <dbReference type="ARBA" id="ARBA00023136"/>
    </source>
</evidence>
<protein>
    <recommendedName>
        <fullName evidence="3 8">Cytochrome c oxidase subunit 3</fullName>
    </recommendedName>
</protein>
<feature type="transmembrane region" description="Helical" evidence="9">
    <location>
        <begin position="125"/>
        <end position="148"/>
    </location>
</feature>
<dbReference type="GO" id="GO:0005739">
    <property type="term" value="C:mitochondrion"/>
    <property type="evidence" value="ECO:0007669"/>
    <property type="project" value="TreeGrafter"/>
</dbReference>
<dbReference type="InterPro" id="IPR033945">
    <property type="entry name" value="Cyt_c_oxase_su3_dom"/>
</dbReference>
<dbReference type="GO" id="GO:0045277">
    <property type="term" value="C:respiratory chain complex IV"/>
    <property type="evidence" value="ECO:0007669"/>
    <property type="project" value="UniProtKB-ARBA"/>
</dbReference>
<accession>A0A7S6U9R6</accession>
<evidence type="ECO:0000256" key="8">
    <source>
        <dbReference type="RuleBase" id="RU003375"/>
    </source>
</evidence>
<evidence type="ECO:0000256" key="1">
    <source>
        <dbReference type="ARBA" id="ARBA00004141"/>
    </source>
</evidence>
<gene>
    <name evidence="11" type="primary">cox3</name>
</gene>
<feature type="transmembrane region" description="Helical" evidence="9">
    <location>
        <begin position="241"/>
        <end position="261"/>
    </location>
</feature>
<dbReference type="Gene3D" id="1.10.287.70">
    <property type="match status" value="1"/>
</dbReference>
<evidence type="ECO:0000256" key="9">
    <source>
        <dbReference type="SAM" id="Phobius"/>
    </source>
</evidence>
<feature type="domain" description="Heme-copper oxidase subunit III family profile" evidence="10">
    <location>
        <begin position="3"/>
        <end position="262"/>
    </location>
</feature>
<feature type="transmembrane region" description="Helical" evidence="9">
    <location>
        <begin position="12"/>
        <end position="34"/>
    </location>
</feature>
<feature type="transmembrane region" description="Helical" evidence="9">
    <location>
        <begin position="80"/>
        <end position="105"/>
    </location>
</feature>
<keyword evidence="7 9" id="KW-0472">Membrane</keyword>
<keyword evidence="6 9" id="KW-1133">Transmembrane helix</keyword>
<dbReference type="InterPro" id="IPR000298">
    <property type="entry name" value="Cyt_c_oxidase-like_su3"/>
</dbReference>
<geneLocation type="mitochondrion" evidence="11"/>
<dbReference type="GO" id="GO:0031967">
    <property type="term" value="C:organelle envelope"/>
    <property type="evidence" value="ECO:0007669"/>
    <property type="project" value="UniProtKB-ARBA"/>
</dbReference>
<dbReference type="PANTHER" id="PTHR11403:SF7">
    <property type="entry name" value="CYTOCHROME C OXIDASE SUBUNIT 3"/>
    <property type="match status" value="1"/>
</dbReference>
<feature type="transmembrane region" description="Helical" evidence="9">
    <location>
        <begin position="160"/>
        <end position="180"/>
    </location>
</feature>
<comment type="function">
    <text evidence="8">Component of the cytochrome c oxidase, the last enzyme in the mitochondrial electron transport chain which drives oxidative phosphorylation. The respiratory chain contains 3 multisubunit complexes succinate dehydrogenase (complex II, CII), ubiquinol-cytochrome c oxidoreductase (cytochrome b-c1 complex, complex III, CIII) and cytochrome c oxidase (complex IV, CIV), that cooperate to transfer electrons derived from NADH and succinate to molecular oxygen, creating an electrochemical gradient over the inner membrane that drives transmembrane transport and the ATP synthase. Cytochrome c oxidase is the component of the respiratory chain that catalyzes the reduction of oxygen to water. Electrons originating from reduced cytochrome c in the intermembrane space (IMS) are transferred via the dinuclear copper A center (CU(A)) of subunit 2 and heme A of subunit 1 to the active site in subunit 1, a binuclear center (BNC) formed by heme A3 and copper B (CU(B)). The BNC reduces molecular oxygen to 2 water molecules using 4 electrons from cytochrome c in the IMS and 4 protons from the mitochondrial matrix.</text>
</comment>
<evidence type="ECO:0000259" key="10">
    <source>
        <dbReference type="PROSITE" id="PS50253"/>
    </source>
</evidence>
<dbReference type="InterPro" id="IPR024791">
    <property type="entry name" value="Cyt_c/ubiquinol_Oxase_su3"/>
</dbReference>
<sequence>MTQKHPFHLVDPSPWPLVMSTAMFMNATGLVMYMHGYKGGGWLLVMGMLMGGGTIGVWLRDVVREGTLEGQHTSMVQLGLRMGMILFIASEVMFFVAFFWAYFWVSLAPVHNVGSVWPPAGIEVLEAWGIPFLNTLILLTSGASVTWAHHGIVAGDRESTLKGLIVTVVLAVVFTTLQWLEYRGASFGIGDGAYGSTFYMATGFHGFHVMMGTVMLTVGLIRIYRYHMTQQHHFGFEAGAWYWHFVDVVWLFLFVAVYWWGG</sequence>
<dbReference type="SUPFAM" id="SSF81452">
    <property type="entry name" value="Cytochrome c oxidase subunit III-like"/>
    <property type="match status" value="1"/>
</dbReference>
<keyword evidence="4 8" id="KW-0812">Transmembrane</keyword>
<evidence type="ECO:0000256" key="3">
    <source>
        <dbReference type="ARBA" id="ARBA00015944"/>
    </source>
</evidence>
<dbReference type="PANTHER" id="PTHR11403">
    <property type="entry name" value="CYTOCHROME C OXIDASE SUBUNIT III"/>
    <property type="match status" value="1"/>
</dbReference>
<dbReference type="AlphaFoldDB" id="A0A7S6U9R6"/>
<dbReference type="Pfam" id="PF00510">
    <property type="entry name" value="COX3"/>
    <property type="match status" value="1"/>
</dbReference>
<comment type="similarity">
    <text evidence="2 8">Belongs to the cytochrome c oxidase subunit 3 family.</text>
</comment>
<evidence type="ECO:0000256" key="2">
    <source>
        <dbReference type="ARBA" id="ARBA00010581"/>
    </source>
</evidence>
<keyword evidence="8 11" id="KW-0496">Mitochondrion</keyword>
<keyword evidence="5" id="KW-1278">Translocase</keyword>
<dbReference type="FunFam" id="1.20.120.80:FF:000002">
    <property type="entry name" value="Cytochrome c oxidase subunit 3"/>
    <property type="match status" value="1"/>
</dbReference>
<dbReference type="GO" id="GO:0006123">
    <property type="term" value="P:mitochondrial electron transport, cytochrome c to oxygen"/>
    <property type="evidence" value="ECO:0007669"/>
    <property type="project" value="UniProtKB-ARBA"/>
</dbReference>
<dbReference type="Gene3D" id="1.20.120.80">
    <property type="entry name" value="Cytochrome c oxidase, subunit III, four-helix bundle"/>
    <property type="match status" value="1"/>
</dbReference>
<dbReference type="GO" id="GO:0004129">
    <property type="term" value="F:cytochrome-c oxidase activity"/>
    <property type="evidence" value="ECO:0007669"/>
    <property type="project" value="InterPro"/>
</dbReference>
<evidence type="ECO:0000256" key="5">
    <source>
        <dbReference type="ARBA" id="ARBA00022967"/>
    </source>
</evidence>
<proteinExistence type="inferred from homology"/>
<dbReference type="PROSITE" id="PS50253">
    <property type="entry name" value="COX3"/>
    <property type="match status" value="1"/>
</dbReference>
<evidence type="ECO:0000256" key="6">
    <source>
        <dbReference type="ARBA" id="ARBA00022989"/>
    </source>
</evidence>
<feature type="transmembrane region" description="Helical" evidence="9">
    <location>
        <begin position="40"/>
        <end position="59"/>
    </location>
</feature>